<evidence type="ECO:0000256" key="5">
    <source>
        <dbReference type="ARBA" id="ARBA00023136"/>
    </source>
</evidence>
<dbReference type="PANTHER" id="PTHR34857">
    <property type="entry name" value="SLL0384 PROTEIN"/>
    <property type="match status" value="1"/>
</dbReference>
<comment type="caution">
    <text evidence="7">The sequence shown here is derived from an EMBL/GenBank/DDBJ whole genome shotgun (WGS) entry which is preliminary data.</text>
</comment>
<evidence type="ECO:0000256" key="1">
    <source>
        <dbReference type="ARBA" id="ARBA00004651"/>
    </source>
</evidence>
<evidence type="ECO:0000256" key="3">
    <source>
        <dbReference type="ARBA" id="ARBA00022692"/>
    </source>
</evidence>
<comment type="subcellular location">
    <subcellularLocation>
        <location evidence="1">Cell membrane</location>
        <topology evidence="1">Multi-pass membrane protein</topology>
    </subcellularLocation>
</comment>
<sequence>MSKLNNTIYEINNIDALSNEDKWMNKIHPLIKVILTIIYILLVVSFHKYNITGVIGMFIYPIVIFIIAGISFKDSIKKMRLVLPLVCFMGLFNPLFDKEILFSINGISISGGIISMSTLMMKGILAVLASYILIVTTNIEKICYAMECIYIPKIFITQVLLIYRYLTVLLKEANQISEAYSLRAPNQKGIHYKVWGSLMGQLLLRSMDKAENIYESMCLRGYTGEFSYAHNIKCNSKDYVYFITWLTIFITIRFVNISEIMGTILF</sequence>
<proteinExistence type="predicted"/>
<name>A0A644X9S6_9ZZZZ</name>
<organism evidence="7">
    <name type="scientific">bioreactor metagenome</name>
    <dbReference type="NCBI Taxonomy" id="1076179"/>
    <lineage>
        <taxon>unclassified sequences</taxon>
        <taxon>metagenomes</taxon>
        <taxon>ecological metagenomes</taxon>
    </lineage>
</organism>
<dbReference type="EMBL" id="VSSQ01002041">
    <property type="protein sequence ID" value="MPM12932.1"/>
    <property type="molecule type" value="Genomic_DNA"/>
</dbReference>
<dbReference type="CDD" id="cd16914">
    <property type="entry name" value="EcfT"/>
    <property type="match status" value="1"/>
</dbReference>
<evidence type="ECO:0000256" key="2">
    <source>
        <dbReference type="ARBA" id="ARBA00022475"/>
    </source>
</evidence>
<protein>
    <submittedName>
        <fullName evidence="7">Energy-coupling factor transporter transmembrane protein EcfT</fullName>
    </submittedName>
</protein>
<feature type="transmembrane region" description="Helical" evidence="6">
    <location>
        <begin position="53"/>
        <end position="72"/>
    </location>
</feature>
<dbReference type="InterPro" id="IPR051611">
    <property type="entry name" value="ECF_transporter_component"/>
</dbReference>
<reference evidence="7" key="1">
    <citation type="submission" date="2019-08" db="EMBL/GenBank/DDBJ databases">
        <authorList>
            <person name="Kucharzyk K."/>
            <person name="Murdoch R.W."/>
            <person name="Higgins S."/>
            <person name="Loffler F."/>
        </authorList>
    </citation>
    <scope>NUCLEOTIDE SEQUENCE</scope>
</reference>
<feature type="transmembrane region" description="Helical" evidence="6">
    <location>
        <begin position="239"/>
        <end position="256"/>
    </location>
</feature>
<evidence type="ECO:0000256" key="6">
    <source>
        <dbReference type="SAM" id="Phobius"/>
    </source>
</evidence>
<keyword evidence="4 6" id="KW-1133">Transmembrane helix</keyword>
<keyword evidence="2" id="KW-1003">Cell membrane</keyword>
<dbReference type="GO" id="GO:0043190">
    <property type="term" value="C:ATP-binding cassette (ABC) transporter complex"/>
    <property type="evidence" value="ECO:0007669"/>
    <property type="project" value="InterPro"/>
</dbReference>
<dbReference type="GO" id="GO:0006824">
    <property type="term" value="P:cobalt ion transport"/>
    <property type="evidence" value="ECO:0007669"/>
    <property type="project" value="InterPro"/>
</dbReference>
<dbReference type="NCBIfam" id="TIGR02454">
    <property type="entry name" value="ECF_T_CbiQ"/>
    <property type="match status" value="1"/>
</dbReference>
<evidence type="ECO:0000256" key="4">
    <source>
        <dbReference type="ARBA" id="ARBA00022989"/>
    </source>
</evidence>
<keyword evidence="3 6" id="KW-0812">Transmembrane</keyword>
<dbReference type="PANTHER" id="PTHR34857:SF2">
    <property type="entry name" value="SLL0384 PROTEIN"/>
    <property type="match status" value="1"/>
</dbReference>
<keyword evidence="5 6" id="KW-0472">Membrane</keyword>
<dbReference type="InterPro" id="IPR003339">
    <property type="entry name" value="ABC/ECF_trnsptr_transmembrane"/>
</dbReference>
<accession>A0A644X9S6</accession>
<evidence type="ECO:0000313" key="7">
    <source>
        <dbReference type="EMBL" id="MPM12932.1"/>
    </source>
</evidence>
<feature type="transmembrane region" description="Helical" evidence="6">
    <location>
        <begin position="108"/>
        <end position="136"/>
    </location>
</feature>
<dbReference type="AlphaFoldDB" id="A0A644X9S6"/>
<feature type="transmembrane region" description="Helical" evidence="6">
    <location>
        <begin position="30"/>
        <end position="47"/>
    </location>
</feature>
<dbReference type="InterPro" id="IPR012809">
    <property type="entry name" value="ECF_CbiQ"/>
</dbReference>
<dbReference type="Pfam" id="PF02361">
    <property type="entry name" value="CbiQ"/>
    <property type="match status" value="1"/>
</dbReference>
<gene>
    <name evidence="7" type="primary">ecfT_23</name>
    <name evidence="7" type="ORF">SDC9_59287</name>
</gene>
<feature type="transmembrane region" description="Helical" evidence="6">
    <location>
        <begin position="79"/>
        <end position="96"/>
    </location>
</feature>